<reference evidence="2" key="2">
    <citation type="submission" date="2020-11" db="EMBL/GenBank/DDBJ databases">
        <authorList>
            <person name="McCartney M.A."/>
            <person name="Auch B."/>
            <person name="Kono T."/>
            <person name="Mallez S."/>
            <person name="Becker A."/>
            <person name="Gohl D.M."/>
            <person name="Silverstein K.A.T."/>
            <person name="Koren S."/>
            <person name="Bechman K.B."/>
            <person name="Herman A."/>
            <person name="Abrahante J.E."/>
            <person name="Garbe J."/>
        </authorList>
    </citation>
    <scope>NUCLEOTIDE SEQUENCE</scope>
    <source>
        <strain evidence="2">Duluth1</strain>
        <tissue evidence="2">Whole animal</tissue>
    </source>
</reference>
<comment type="caution">
    <text evidence="2">The sequence shown here is derived from an EMBL/GenBank/DDBJ whole genome shotgun (WGS) entry which is preliminary data.</text>
</comment>
<dbReference type="AlphaFoldDB" id="A0A9D4JLH5"/>
<keyword evidence="1" id="KW-0812">Transmembrane</keyword>
<evidence type="ECO:0000313" key="2">
    <source>
        <dbReference type="EMBL" id="KAH3813213.1"/>
    </source>
</evidence>
<evidence type="ECO:0000256" key="1">
    <source>
        <dbReference type="SAM" id="Phobius"/>
    </source>
</evidence>
<organism evidence="2 3">
    <name type="scientific">Dreissena polymorpha</name>
    <name type="common">Zebra mussel</name>
    <name type="synonym">Mytilus polymorpha</name>
    <dbReference type="NCBI Taxonomy" id="45954"/>
    <lineage>
        <taxon>Eukaryota</taxon>
        <taxon>Metazoa</taxon>
        <taxon>Spiralia</taxon>
        <taxon>Lophotrochozoa</taxon>
        <taxon>Mollusca</taxon>
        <taxon>Bivalvia</taxon>
        <taxon>Autobranchia</taxon>
        <taxon>Heteroconchia</taxon>
        <taxon>Euheterodonta</taxon>
        <taxon>Imparidentia</taxon>
        <taxon>Neoheterodontei</taxon>
        <taxon>Myida</taxon>
        <taxon>Dreissenoidea</taxon>
        <taxon>Dreissenidae</taxon>
        <taxon>Dreissena</taxon>
    </lineage>
</organism>
<feature type="transmembrane region" description="Helical" evidence="1">
    <location>
        <begin position="88"/>
        <end position="105"/>
    </location>
</feature>
<proteinExistence type="predicted"/>
<protein>
    <submittedName>
        <fullName evidence="2">Uncharacterized protein</fullName>
    </submittedName>
</protein>
<dbReference type="Proteomes" id="UP000828390">
    <property type="component" value="Unassembled WGS sequence"/>
</dbReference>
<dbReference type="EMBL" id="JAIWYP010000006">
    <property type="protein sequence ID" value="KAH3813213.1"/>
    <property type="molecule type" value="Genomic_DNA"/>
</dbReference>
<name>A0A9D4JLH5_DREPO</name>
<evidence type="ECO:0000313" key="3">
    <source>
        <dbReference type="Proteomes" id="UP000828390"/>
    </source>
</evidence>
<keyword evidence="3" id="KW-1185">Reference proteome</keyword>
<sequence length="111" mass="12001">MMGRRTADIVTGGVGIMAAICRKKVIVLCMKTTDIVTGWSGIMTLLRIGEDGRGVEQDVEEAVVVGTIEVKTETIISYKPGFGMSVDGITSLILTILTYAIHVLLRKILTF</sequence>
<keyword evidence="1" id="KW-0472">Membrane</keyword>
<reference evidence="2" key="1">
    <citation type="journal article" date="2019" name="bioRxiv">
        <title>The Genome of the Zebra Mussel, Dreissena polymorpha: A Resource for Invasive Species Research.</title>
        <authorList>
            <person name="McCartney M.A."/>
            <person name="Auch B."/>
            <person name="Kono T."/>
            <person name="Mallez S."/>
            <person name="Zhang Y."/>
            <person name="Obille A."/>
            <person name="Becker A."/>
            <person name="Abrahante J.E."/>
            <person name="Garbe J."/>
            <person name="Badalamenti J.P."/>
            <person name="Herman A."/>
            <person name="Mangelson H."/>
            <person name="Liachko I."/>
            <person name="Sullivan S."/>
            <person name="Sone E.D."/>
            <person name="Koren S."/>
            <person name="Silverstein K.A.T."/>
            <person name="Beckman K.B."/>
            <person name="Gohl D.M."/>
        </authorList>
    </citation>
    <scope>NUCLEOTIDE SEQUENCE</scope>
    <source>
        <strain evidence="2">Duluth1</strain>
        <tissue evidence="2">Whole animal</tissue>
    </source>
</reference>
<accession>A0A9D4JLH5</accession>
<keyword evidence="1" id="KW-1133">Transmembrane helix</keyword>
<gene>
    <name evidence="2" type="ORF">DPMN_141665</name>
</gene>